<reference evidence="2" key="1">
    <citation type="submission" date="2020-09" db="EMBL/GenBank/DDBJ databases">
        <authorList>
            <person name="Kikuchi T."/>
        </authorList>
    </citation>
    <scope>NUCLEOTIDE SEQUENCE</scope>
    <source>
        <strain evidence="2">SH1</strain>
    </source>
</reference>
<evidence type="ECO:0000313" key="2">
    <source>
        <dbReference type="EMBL" id="CAD5216464.1"/>
    </source>
</evidence>
<feature type="region of interest" description="Disordered" evidence="1">
    <location>
        <begin position="55"/>
        <end position="82"/>
    </location>
</feature>
<dbReference type="Proteomes" id="UP000783686">
    <property type="component" value="Unassembled WGS sequence"/>
</dbReference>
<gene>
    <name evidence="2" type="ORF">BOKJ2_LOCUS6606</name>
</gene>
<dbReference type="OrthoDB" id="5847865at2759"/>
<evidence type="ECO:0000256" key="1">
    <source>
        <dbReference type="SAM" id="MobiDB-lite"/>
    </source>
</evidence>
<dbReference type="EMBL" id="CAJFCW020000003">
    <property type="protein sequence ID" value="CAG9106004.1"/>
    <property type="molecule type" value="Genomic_DNA"/>
</dbReference>
<sequence>MWFTVKDKLLAFCIAHSNTHPPTPVHPDQIPTPTTVLPETPTKIIKEATESTYYGSESLKADESLPDSRRSDRTGSQMSSYLEASDIMEETASIVTSASEDEFRSQVAYLESSAQLEDDVFLGKVTVAVAEEAIFVEENNQINRETTRYMSQVVNVFEIHLSDVQAVVQVEEGDVKANGYVTNVNLYERFKIRFGDVIRDKSTLRATSPIPEYRLLDTKVVFDLLGHEGFTTLKINVKEMEINLTDIILSHLGPFFQVEQDDDEKFQLHLDLSDSKIRIKDSKKKNPLRISLGRIAIDDGPIKEEENEE</sequence>
<evidence type="ECO:0000313" key="3">
    <source>
        <dbReference type="Proteomes" id="UP000614601"/>
    </source>
</evidence>
<feature type="compositionally biased region" description="Basic and acidic residues" evidence="1">
    <location>
        <begin position="59"/>
        <end position="73"/>
    </location>
</feature>
<protein>
    <submittedName>
        <fullName evidence="2">Uncharacterized protein</fullName>
    </submittedName>
</protein>
<dbReference type="AlphaFoldDB" id="A0A811KLJ6"/>
<keyword evidence="3" id="KW-1185">Reference proteome</keyword>
<accession>A0A811KLJ6</accession>
<name>A0A811KLJ6_9BILA</name>
<comment type="caution">
    <text evidence="2">The sequence shown here is derived from an EMBL/GenBank/DDBJ whole genome shotgun (WGS) entry which is preliminary data.</text>
</comment>
<dbReference type="EMBL" id="CAJFDH010000003">
    <property type="protein sequence ID" value="CAD5216464.1"/>
    <property type="molecule type" value="Genomic_DNA"/>
</dbReference>
<dbReference type="Proteomes" id="UP000614601">
    <property type="component" value="Unassembled WGS sequence"/>
</dbReference>
<organism evidence="2 3">
    <name type="scientific">Bursaphelenchus okinawaensis</name>
    <dbReference type="NCBI Taxonomy" id="465554"/>
    <lineage>
        <taxon>Eukaryota</taxon>
        <taxon>Metazoa</taxon>
        <taxon>Ecdysozoa</taxon>
        <taxon>Nematoda</taxon>
        <taxon>Chromadorea</taxon>
        <taxon>Rhabditida</taxon>
        <taxon>Tylenchina</taxon>
        <taxon>Tylenchomorpha</taxon>
        <taxon>Aphelenchoidea</taxon>
        <taxon>Aphelenchoididae</taxon>
        <taxon>Bursaphelenchus</taxon>
    </lineage>
</organism>
<proteinExistence type="predicted"/>